<comment type="caution">
    <text evidence="2">The sequence shown here is derived from an EMBL/GenBank/DDBJ whole genome shotgun (WGS) entry which is preliminary data.</text>
</comment>
<gene>
    <name evidence="2" type="ORF">GCM10009665_67450</name>
</gene>
<proteinExistence type="predicted"/>
<feature type="region of interest" description="Disordered" evidence="1">
    <location>
        <begin position="421"/>
        <end position="440"/>
    </location>
</feature>
<sequence length="483" mass="49129">MWFSERPAGRRTTDRPCHRAARLPKSRALSSRRSTINIAIRRAARASFVAATGCCVLAAGLTACGTVKELTAAQQVSTAFGKLADSKDLSVKLTLDATPEQLVAYGKATGEPMEQKDAEGLAGLSVSVALHADKPLKDLESLKNTDPAKDAQAAARIEAETEAMGLAVAVTNRSGVALAEYRQVAGSVYLRVDAEGLSKLGGEDPAGVRAELDALPPQAAPLKQGLTGKWISIDAKTLKELGAEKGGPAGAGSGPATPSAAPSLDPKVGVDLVNALKDVFAHDLTFEDKGQADGARHVLIKAPTRRIAEDVMKAVKPLEGKLPGGAKVPTALPTDLLDREAVIDVAVKGGALASARFDLAQLEKKAGADVHLPLQVGFDPAAPAIQAPTGATALTRGDLENAFGMLVTAAIGKPDLGAGGSDPAGGAATGGGGLPGTPAAPLTAAELKDLVAKTGQSEETLIGLNKLGLSHDQILALGEGGDN</sequence>
<dbReference type="Proteomes" id="UP001500037">
    <property type="component" value="Unassembled WGS sequence"/>
</dbReference>
<dbReference type="RefSeq" id="WP_344445974.1">
    <property type="nucleotide sequence ID" value="NZ_BAAALF010000201.1"/>
</dbReference>
<feature type="region of interest" description="Disordered" evidence="1">
    <location>
        <begin position="1"/>
        <end position="24"/>
    </location>
</feature>
<feature type="compositionally biased region" description="Low complexity" evidence="1">
    <location>
        <begin position="254"/>
        <end position="263"/>
    </location>
</feature>
<organism evidence="2 3">
    <name type="scientific">Kitasatospora nipponensis</name>
    <dbReference type="NCBI Taxonomy" id="258049"/>
    <lineage>
        <taxon>Bacteria</taxon>
        <taxon>Bacillati</taxon>
        <taxon>Actinomycetota</taxon>
        <taxon>Actinomycetes</taxon>
        <taxon>Kitasatosporales</taxon>
        <taxon>Streptomycetaceae</taxon>
        <taxon>Kitasatospora</taxon>
    </lineage>
</organism>
<evidence type="ECO:0000313" key="2">
    <source>
        <dbReference type="EMBL" id="GAA1269479.1"/>
    </source>
</evidence>
<protein>
    <submittedName>
        <fullName evidence="2">Uncharacterized protein</fullName>
    </submittedName>
</protein>
<dbReference type="EMBL" id="BAAALF010000201">
    <property type="protein sequence ID" value="GAA1269479.1"/>
    <property type="molecule type" value="Genomic_DNA"/>
</dbReference>
<name>A0ABN1WZP3_9ACTN</name>
<evidence type="ECO:0000256" key="1">
    <source>
        <dbReference type="SAM" id="MobiDB-lite"/>
    </source>
</evidence>
<feature type="compositionally biased region" description="Basic and acidic residues" evidence="1">
    <location>
        <begin position="7"/>
        <end position="17"/>
    </location>
</feature>
<evidence type="ECO:0000313" key="3">
    <source>
        <dbReference type="Proteomes" id="UP001500037"/>
    </source>
</evidence>
<feature type="region of interest" description="Disordered" evidence="1">
    <location>
        <begin position="243"/>
        <end position="263"/>
    </location>
</feature>
<feature type="compositionally biased region" description="Gly residues" evidence="1">
    <location>
        <begin position="244"/>
        <end position="253"/>
    </location>
</feature>
<accession>A0ABN1WZP3</accession>
<keyword evidence="3" id="KW-1185">Reference proteome</keyword>
<reference evidence="2 3" key="1">
    <citation type="journal article" date="2019" name="Int. J. Syst. Evol. Microbiol.">
        <title>The Global Catalogue of Microorganisms (GCM) 10K type strain sequencing project: providing services to taxonomists for standard genome sequencing and annotation.</title>
        <authorList>
            <consortium name="The Broad Institute Genomics Platform"/>
            <consortium name="The Broad Institute Genome Sequencing Center for Infectious Disease"/>
            <person name="Wu L."/>
            <person name="Ma J."/>
        </authorList>
    </citation>
    <scope>NUCLEOTIDE SEQUENCE [LARGE SCALE GENOMIC DNA]</scope>
    <source>
        <strain evidence="2 3">JCM 13004</strain>
    </source>
</reference>
<feature type="compositionally biased region" description="Gly residues" evidence="1">
    <location>
        <begin position="421"/>
        <end position="435"/>
    </location>
</feature>